<evidence type="ECO:0000313" key="1">
    <source>
        <dbReference type="EMBL" id="KAI0093265.1"/>
    </source>
</evidence>
<comment type="caution">
    <text evidence="1">The sequence shown here is derived from an EMBL/GenBank/DDBJ whole genome shotgun (WGS) entry which is preliminary data.</text>
</comment>
<dbReference type="Proteomes" id="UP001055072">
    <property type="component" value="Unassembled WGS sequence"/>
</dbReference>
<dbReference type="EMBL" id="MU274902">
    <property type="protein sequence ID" value="KAI0093265.1"/>
    <property type="molecule type" value="Genomic_DNA"/>
</dbReference>
<evidence type="ECO:0000313" key="2">
    <source>
        <dbReference type="Proteomes" id="UP001055072"/>
    </source>
</evidence>
<sequence length="339" mass="37040">MTTHVGILPDDILDTLLAKLSDESGGEPALGKDLQFLRLPHPRTGVPSLFLPYQRRGTKQRSIVEVQVVAPINKRSWLLSEGQVLENGKLLIMTPIDPAFLLIPVLQPLVPTDGSSGTFRPLDDIFELASEKVMATPPHEPDPKDPSTCLSKEDIATFLSLQCVHSAMKRVCEVKEVTSEITVYRYSPDKVLEYLKSKVDKLNSPVLLETSKTLVRAWAKEGLMEDGKEALLEAGQLKSACDLVCQYAPPNVRTALLASYDFAPLDSYLKTLQEEAAFLAASEMSKAEARESKTSGSTDKGGDKKRKSTAKASVGVTKLKKASTTGMSKISTFFQAKSK</sequence>
<protein>
    <submittedName>
        <fullName evidence="1">Ribonuclease H2, subunit B</fullName>
    </submittedName>
</protein>
<proteinExistence type="predicted"/>
<name>A0ACB8UHU5_9APHY</name>
<reference evidence="1" key="1">
    <citation type="journal article" date="2021" name="Environ. Microbiol.">
        <title>Gene family expansions and transcriptome signatures uncover fungal adaptations to wood decay.</title>
        <authorList>
            <person name="Hage H."/>
            <person name="Miyauchi S."/>
            <person name="Viragh M."/>
            <person name="Drula E."/>
            <person name="Min B."/>
            <person name="Chaduli D."/>
            <person name="Navarro D."/>
            <person name="Favel A."/>
            <person name="Norest M."/>
            <person name="Lesage-Meessen L."/>
            <person name="Balint B."/>
            <person name="Merenyi Z."/>
            <person name="de Eugenio L."/>
            <person name="Morin E."/>
            <person name="Martinez A.T."/>
            <person name="Baldrian P."/>
            <person name="Stursova M."/>
            <person name="Martinez M.J."/>
            <person name="Novotny C."/>
            <person name="Magnuson J.K."/>
            <person name="Spatafora J.W."/>
            <person name="Maurice S."/>
            <person name="Pangilinan J."/>
            <person name="Andreopoulos W."/>
            <person name="LaButti K."/>
            <person name="Hundley H."/>
            <person name="Na H."/>
            <person name="Kuo A."/>
            <person name="Barry K."/>
            <person name="Lipzen A."/>
            <person name="Henrissat B."/>
            <person name="Riley R."/>
            <person name="Ahrendt S."/>
            <person name="Nagy L.G."/>
            <person name="Grigoriev I.V."/>
            <person name="Martin F."/>
            <person name="Rosso M.N."/>
        </authorList>
    </citation>
    <scope>NUCLEOTIDE SEQUENCE</scope>
    <source>
        <strain evidence="1">CBS 384.51</strain>
    </source>
</reference>
<gene>
    <name evidence="1" type="ORF">BDY19DRAFT_983018</name>
</gene>
<organism evidence="1 2">
    <name type="scientific">Irpex rosettiformis</name>
    <dbReference type="NCBI Taxonomy" id="378272"/>
    <lineage>
        <taxon>Eukaryota</taxon>
        <taxon>Fungi</taxon>
        <taxon>Dikarya</taxon>
        <taxon>Basidiomycota</taxon>
        <taxon>Agaricomycotina</taxon>
        <taxon>Agaricomycetes</taxon>
        <taxon>Polyporales</taxon>
        <taxon>Irpicaceae</taxon>
        <taxon>Irpex</taxon>
    </lineage>
</organism>
<accession>A0ACB8UHU5</accession>
<keyword evidence="2" id="KW-1185">Reference proteome</keyword>